<keyword evidence="2" id="KW-1185">Reference proteome</keyword>
<dbReference type="AlphaFoldDB" id="A0A834T8E8"/>
<name>A0A834T8E8_9FABA</name>
<evidence type="ECO:0000313" key="2">
    <source>
        <dbReference type="Proteomes" id="UP000634136"/>
    </source>
</evidence>
<accession>A0A834T8E8</accession>
<reference evidence="1" key="1">
    <citation type="submission" date="2020-09" db="EMBL/GenBank/DDBJ databases">
        <title>Genome-Enabled Discovery of Anthraquinone Biosynthesis in Senna tora.</title>
        <authorList>
            <person name="Kang S.-H."/>
            <person name="Pandey R.P."/>
            <person name="Lee C.-M."/>
            <person name="Sim J.-S."/>
            <person name="Jeong J.-T."/>
            <person name="Choi B.-S."/>
            <person name="Jung M."/>
            <person name="Ginzburg D."/>
            <person name="Zhao K."/>
            <person name="Won S.Y."/>
            <person name="Oh T.-J."/>
            <person name="Yu Y."/>
            <person name="Kim N.-H."/>
            <person name="Lee O.R."/>
            <person name="Lee T.-H."/>
            <person name="Bashyal P."/>
            <person name="Kim T.-S."/>
            <person name="Lee W.-H."/>
            <person name="Kawkins C."/>
            <person name="Kim C.-K."/>
            <person name="Kim J.S."/>
            <person name="Ahn B.O."/>
            <person name="Rhee S.Y."/>
            <person name="Sohng J.K."/>
        </authorList>
    </citation>
    <scope>NUCLEOTIDE SEQUENCE</scope>
    <source>
        <tissue evidence="1">Leaf</tissue>
    </source>
</reference>
<protein>
    <submittedName>
        <fullName evidence="1">Uncharacterized protein</fullName>
    </submittedName>
</protein>
<dbReference type="EMBL" id="JAAIUW010000009">
    <property type="protein sequence ID" value="KAF7815942.1"/>
    <property type="molecule type" value="Genomic_DNA"/>
</dbReference>
<organism evidence="1 2">
    <name type="scientific">Senna tora</name>
    <dbReference type="NCBI Taxonomy" id="362788"/>
    <lineage>
        <taxon>Eukaryota</taxon>
        <taxon>Viridiplantae</taxon>
        <taxon>Streptophyta</taxon>
        <taxon>Embryophyta</taxon>
        <taxon>Tracheophyta</taxon>
        <taxon>Spermatophyta</taxon>
        <taxon>Magnoliopsida</taxon>
        <taxon>eudicotyledons</taxon>
        <taxon>Gunneridae</taxon>
        <taxon>Pentapetalae</taxon>
        <taxon>rosids</taxon>
        <taxon>fabids</taxon>
        <taxon>Fabales</taxon>
        <taxon>Fabaceae</taxon>
        <taxon>Caesalpinioideae</taxon>
        <taxon>Cassia clade</taxon>
        <taxon>Senna</taxon>
    </lineage>
</organism>
<proteinExistence type="predicted"/>
<comment type="caution">
    <text evidence="1">The sequence shown here is derived from an EMBL/GenBank/DDBJ whole genome shotgun (WGS) entry which is preliminary data.</text>
</comment>
<evidence type="ECO:0000313" key="1">
    <source>
        <dbReference type="EMBL" id="KAF7815942.1"/>
    </source>
</evidence>
<sequence>MLRSDAKWVFVKVDLRASDLRCINQKKNLIIYLESKENQASRWIFSWIRDETEKAQEIEGQKK</sequence>
<dbReference type="Proteomes" id="UP000634136">
    <property type="component" value="Unassembled WGS sequence"/>
</dbReference>
<gene>
    <name evidence="1" type="ORF">G2W53_029911</name>
</gene>